<evidence type="ECO:0000256" key="1">
    <source>
        <dbReference type="SAM" id="MobiDB-lite"/>
    </source>
</evidence>
<evidence type="ECO:0000313" key="2">
    <source>
        <dbReference type="EnsemblPlants" id="OB09G11560.1"/>
    </source>
</evidence>
<reference evidence="2" key="2">
    <citation type="submission" date="2013-04" db="UniProtKB">
        <authorList>
            <consortium name="EnsemblPlants"/>
        </authorList>
    </citation>
    <scope>IDENTIFICATION</scope>
</reference>
<feature type="region of interest" description="Disordered" evidence="1">
    <location>
        <begin position="76"/>
        <end position="112"/>
    </location>
</feature>
<feature type="compositionally biased region" description="Low complexity" evidence="1">
    <location>
        <begin position="76"/>
        <end position="89"/>
    </location>
</feature>
<reference evidence="2" key="1">
    <citation type="journal article" date="2013" name="Nat. Commun.">
        <title>Whole-genome sequencing of Oryza brachyantha reveals mechanisms underlying Oryza genome evolution.</title>
        <authorList>
            <person name="Chen J."/>
            <person name="Huang Q."/>
            <person name="Gao D."/>
            <person name="Wang J."/>
            <person name="Lang Y."/>
            <person name="Liu T."/>
            <person name="Li B."/>
            <person name="Bai Z."/>
            <person name="Luis Goicoechea J."/>
            <person name="Liang C."/>
            <person name="Chen C."/>
            <person name="Zhang W."/>
            <person name="Sun S."/>
            <person name="Liao Y."/>
            <person name="Zhang X."/>
            <person name="Yang L."/>
            <person name="Song C."/>
            <person name="Wang M."/>
            <person name="Shi J."/>
            <person name="Liu G."/>
            <person name="Liu J."/>
            <person name="Zhou H."/>
            <person name="Zhou W."/>
            <person name="Yu Q."/>
            <person name="An N."/>
            <person name="Chen Y."/>
            <person name="Cai Q."/>
            <person name="Wang B."/>
            <person name="Liu B."/>
            <person name="Min J."/>
            <person name="Huang Y."/>
            <person name="Wu H."/>
            <person name="Li Z."/>
            <person name="Zhang Y."/>
            <person name="Yin Y."/>
            <person name="Song W."/>
            <person name="Jiang J."/>
            <person name="Jackson S.A."/>
            <person name="Wing R.A."/>
            <person name="Wang J."/>
            <person name="Chen M."/>
        </authorList>
    </citation>
    <scope>NUCLEOTIDE SEQUENCE [LARGE SCALE GENOMIC DNA]</scope>
    <source>
        <strain evidence="2">cv. IRGC 101232</strain>
    </source>
</reference>
<sequence>MVEDCPCTSASSTSLTVVALFDPLLSEYIFLVYDFELATVVHALKIRRHYLIDVCYPIDTTRTFVAAVASNSCRSSVKTEESSSASGEELGLRYSKRCSQDEDAEDQESSFFEPSQRFLSRRHYPSIVF</sequence>
<proteinExistence type="predicted"/>
<protein>
    <submittedName>
        <fullName evidence="2">Uncharacterized protein</fullName>
    </submittedName>
</protein>
<accession>J3MVX7</accession>
<evidence type="ECO:0000313" key="3">
    <source>
        <dbReference type="Proteomes" id="UP000006038"/>
    </source>
</evidence>
<name>J3MVX7_ORYBR</name>
<keyword evidence="3" id="KW-1185">Reference proteome</keyword>
<dbReference type="AlphaFoldDB" id="J3MVX7"/>
<dbReference type="EnsemblPlants" id="OB09G11560.1">
    <property type="protein sequence ID" value="OB09G11560.1"/>
    <property type="gene ID" value="OB09G11560"/>
</dbReference>
<dbReference type="Proteomes" id="UP000006038">
    <property type="component" value="Chromosome 9"/>
</dbReference>
<dbReference type="HOGENOM" id="CLU_1952135_0_0_1"/>
<organism evidence="2">
    <name type="scientific">Oryza brachyantha</name>
    <name type="common">malo sina</name>
    <dbReference type="NCBI Taxonomy" id="4533"/>
    <lineage>
        <taxon>Eukaryota</taxon>
        <taxon>Viridiplantae</taxon>
        <taxon>Streptophyta</taxon>
        <taxon>Embryophyta</taxon>
        <taxon>Tracheophyta</taxon>
        <taxon>Spermatophyta</taxon>
        <taxon>Magnoliopsida</taxon>
        <taxon>Liliopsida</taxon>
        <taxon>Poales</taxon>
        <taxon>Poaceae</taxon>
        <taxon>BOP clade</taxon>
        <taxon>Oryzoideae</taxon>
        <taxon>Oryzeae</taxon>
        <taxon>Oryzinae</taxon>
        <taxon>Oryza</taxon>
    </lineage>
</organism>
<dbReference type="Gramene" id="OB09G11560.1">
    <property type="protein sequence ID" value="OB09G11560.1"/>
    <property type="gene ID" value="OB09G11560"/>
</dbReference>